<dbReference type="EMBL" id="SDHZ01000001">
    <property type="protein sequence ID" value="RXK86083.1"/>
    <property type="molecule type" value="Genomic_DNA"/>
</dbReference>
<dbReference type="RefSeq" id="WP_129001834.1">
    <property type="nucleotide sequence ID" value="NZ_SDHZ01000001.1"/>
</dbReference>
<evidence type="ECO:0000259" key="2">
    <source>
        <dbReference type="PROSITE" id="PS51762"/>
    </source>
</evidence>
<comment type="similarity">
    <text evidence="1">Belongs to the glycosyl hydrolase 16 family.</text>
</comment>
<dbReference type="PANTHER" id="PTHR10963:SF24">
    <property type="entry name" value="GLYCOSIDASE C21B10.07-RELATED"/>
    <property type="match status" value="1"/>
</dbReference>
<comment type="caution">
    <text evidence="3">The sequence shown here is derived from an EMBL/GenBank/DDBJ whole genome shotgun (WGS) entry which is preliminary data.</text>
</comment>
<gene>
    <name evidence="3" type="ORF">ESB13_04535</name>
</gene>
<dbReference type="AlphaFoldDB" id="A0A4Q1DBV7"/>
<name>A0A4Q1DBV7_9BACT</name>
<dbReference type="OrthoDB" id="655039at2"/>
<evidence type="ECO:0000256" key="1">
    <source>
        <dbReference type="ARBA" id="ARBA00006865"/>
    </source>
</evidence>
<dbReference type="SUPFAM" id="SSF49899">
    <property type="entry name" value="Concanavalin A-like lectins/glucanases"/>
    <property type="match status" value="1"/>
</dbReference>
<dbReference type="Pfam" id="PF00722">
    <property type="entry name" value="Glyco_hydro_16"/>
    <property type="match status" value="1"/>
</dbReference>
<dbReference type="GO" id="GO:0009251">
    <property type="term" value="P:glucan catabolic process"/>
    <property type="evidence" value="ECO:0007669"/>
    <property type="project" value="TreeGrafter"/>
</dbReference>
<protein>
    <submittedName>
        <fullName evidence="3">Glycosyl hydrolase family protein</fullName>
    </submittedName>
</protein>
<proteinExistence type="inferred from homology"/>
<evidence type="ECO:0000313" key="4">
    <source>
        <dbReference type="Proteomes" id="UP000290545"/>
    </source>
</evidence>
<dbReference type="Gene3D" id="2.60.120.200">
    <property type="match status" value="1"/>
</dbReference>
<dbReference type="InterPro" id="IPR013320">
    <property type="entry name" value="ConA-like_dom_sf"/>
</dbReference>
<dbReference type="Proteomes" id="UP000290545">
    <property type="component" value="Unassembled WGS sequence"/>
</dbReference>
<dbReference type="InterPro" id="IPR050546">
    <property type="entry name" value="Glycosyl_Hydrlase_16"/>
</dbReference>
<sequence length="273" mass="29919">MKRVNLAILPLLCCVLICSCKKDMNQQGALYQAPATSDVVALLAWETVIPANSFSSFSTYWNNLYPWGSDHNGTARMRTENISLSGDVLTFTSTVTSGVGNSNKDPYLPIHYYSGAIHAKAIPVVNDAYPKWRFSAEVQSPSAKGTWPAWWITGADSWPPESDIMEFKGSTTTWTNTYKNPSGGWSSQGHVISNPANWHTYTAYVTKISATDVQIEYWIDGTLKATHTGANFVGKRFNIILNYQMEGSSGSPGPTGSTVMKVRNVVVQKSATL</sequence>
<dbReference type="PROSITE" id="PS51762">
    <property type="entry name" value="GH16_2"/>
    <property type="match status" value="1"/>
</dbReference>
<accession>A0A4Q1DBV7</accession>
<dbReference type="InterPro" id="IPR000757">
    <property type="entry name" value="Beta-glucanase-like"/>
</dbReference>
<dbReference type="PROSITE" id="PS51257">
    <property type="entry name" value="PROKAR_LIPOPROTEIN"/>
    <property type="match status" value="1"/>
</dbReference>
<reference evidence="3 4" key="1">
    <citation type="submission" date="2019-01" db="EMBL/GenBank/DDBJ databases">
        <title>Filimonas sp. strain TTM-71.</title>
        <authorList>
            <person name="Chen W.-M."/>
        </authorList>
    </citation>
    <scope>NUCLEOTIDE SEQUENCE [LARGE SCALE GENOMIC DNA]</scope>
    <source>
        <strain evidence="3 4">TTM-71</strain>
    </source>
</reference>
<keyword evidence="3" id="KW-0378">Hydrolase</keyword>
<dbReference type="PANTHER" id="PTHR10963">
    <property type="entry name" value="GLYCOSYL HYDROLASE-RELATED"/>
    <property type="match status" value="1"/>
</dbReference>
<evidence type="ECO:0000313" key="3">
    <source>
        <dbReference type="EMBL" id="RXK86083.1"/>
    </source>
</evidence>
<keyword evidence="4" id="KW-1185">Reference proteome</keyword>
<organism evidence="3 4">
    <name type="scientific">Filimonas effusa</name>
    <dbReference type="NCBI Taxonomy" id="2508721"/>
    <lineage>
        <taxon>Bacteria</taxon>
        <taxon>Pseudomonadati</taxon>
        <taxon>Bacteroidota</taxon>
        <taxon>Chitinophagia</taxon>
        <taxon>Chitinophagales</taxon>
        <taxon>Chitinophagaceae</taxon>
        <taxon>Filimonas</taxon>
    </lineage>
</organism>
<dbReference type="GO" id="GO:0004553">
    <property type="term" value="F:hydrolase activity, hydrolyzing O-glycosyl compounds"/>
    <property type="evidence" value="ECO:0007669"/>
    <property type="project" value="InterPro"/>
</dbReference>
<feature type="domain" description="GH16" evidence="2">
    <location>
        <begin position="43"/>
        <end position="270"/>
    </location>
</feature>